<dbReference type="Gene3D" id="3.40.50.2300">
    <property type="match status" value="1"/>
</dbReference>
<dbReference type="InterPro" id="IPR011006">
    <property type="entry name" value="CheY-like_superfamily"/>
</dbReference>
<accession>A0A399JA68</accession>
<dbReference type="AlphaFoldDB" id="A0A399JA68"/>
<keyword evidence="4" id="KW-0804">Transcription</keyword>
<dbReference type="InterPro" id="IPR000792">
    <property type="entry name" value="Tscrpt_reg_LuxR_C"/>
</dbReference>
<feature type="domain" description="HTH luxR-type" evidence="6">
    <location>
        <begin position="145"/>
        <end position="210"/>
    </location>
</feature>
<dbReference type="InterPro" id="IPR001789">
    <property type="entry name" value="Sig_transdc_resp-reg_receiver"/>
</dbReference>
<sequence length="217" mass="23292">MTPRVLVVDDQPLFSQGLSMVLEARPEFSVVGPAASGQQALDLVAAERPDAILLDLRMPGMSGLEVLARLRADGDHTPVVVLTTLRHGQAVYEAMHRGAAAFLTKDAPPALLVDTLERVLDGDLAVGAPELREVLERHGADLPVPEHILPELTERERAVFLLCAKGLSNAQIAECESVSLATVKTQVSAILRKLGLSSRVQLAVYAYENHIVRASLG</sequence>
<dbReference type="RefSeq" id="WP_119424407.1">
    <property type="nucleotide sequence ID" value="NZ_QQXK01000011.1"/>
</dbReference>
<evidence type="ECO:0000256" key="1">
    <source>
        <dbReference type="ARBA" id="ARBA00022553"/>
    </source>
</evidence>
<evidence type="ECO:0000259" key="7">
    <source>
        <dbReference type="PROSITE" id="PS50110"/>
    </source>
</evidence>
<keyword evidence="9" id="KW-1185">Reference proteome</keyword>
<evidence type="ECO:0000256" key="4">
    <source>
        <dbReference type="ARBA" id="ARBA00023163"/>
    </source>
</evidence>
<comment type="caution">
    <text evidence="8">The sequence shown here is derived from an EMBL/GenBank/DDBJ whole genome shotgun (WGS) entry which is preliminary data.</text>
</comment>
<keyword evidence="3 8" id="KW-0238">DNA-binding</keyword>
<dbReference type="CDD" id="cd17535">
    <property type="entry name" value="REC_NarL-like"/>
    <property type="match status" value="1"/>
</dbReference>
<evidence type="ECO:0000313" key="9">
    <source>
        <dbReference type="Proteomes" id="UP000265419"/>
    </source>
</evidence>
<dbReference type="InterPro" id="IPR016032">
    <property type="entry name" value="Sig_transdc_resp-reg_C-effctor"/>
</dbReference>
<dbReference type="PANTHER" id="PTHR43214">
    <property type="entry name" value="TWO-COMPONENT RESPONSE REGULATOR"/>
    <property type="match status" value="1"/>
</dbReference>
<gene>
    <name evidence="8" type="ORF">DWB68_06860</name>
</gene>
<evidence type="ECO:0000256" key="2">
    <source>
        <dbReference type="ARBA" id="ARBA00023015"/>
    </source>
</evidence>
<dbReference type="CDD" id="cd06170">
    <property type="entry name" value="LuxR_C_like"/>
    <property type="match status" value="1"/>
</dbReference>
<evidence type="ECO:0000259" key="6">
    <source>
        <dbReference type="PROSITE" id="PS50043"/>
    </source>
</evidence>
<name>A0A399JA68_9MICC</name>
<dbReference type="SMART" id="SM00421">
    <property type="entry name" value="HTH_LUXR"/>
    <property type="match status" value="1"/>
</dbReference>
<dbReference type="SUPFAM" id="SSF52172">
    <property type="entry name" value="CheY-like"/>
    <property type="match status" value="1"/>
</dbReference>
<keyword evidence="1 5" id="KW-0597">Phosphoprotein</keyword>
<evidence type="ECO:0000256" key="5">
    <source>
        <dbReference type="PROSITE-ProRule" id="PRU00169"/>
    </source>
</evidence>
<dbReference type="Pfam" id="PF00196">
    <property type="entry name" value="GerE"/>
    <property type="match status" value="1"/>
</dbReference>
<dbReference type="PANTHER" id="PTHR43214:SF24">
    <property type="entry name" value="TRANSCRIPTIONAL REGULATORY PROTEIN NARL-RELATED"/>
    <property type="match status" value="1"/>
</dbReference>
<keyword evidence="2" id="KW-0805">Transcription regulation</keyword>
<dbReference type="PRINTS" id="PR00038">
    <property type="entry name" value="HTHLUXR"/>
</dbReference>
<dbReference type="EMBL" id="QQXK01000011">
    <property type="protein sequence ID" value="RII42465.1"/>
    <property type="molecule type" value="Genomic_DNA"/>
</dbReference>
<dbReference type="Proteomes" id="UP000265419">
    <property type="component" value="Unassembled WGS sequence"/>
</dbReference>
<dbReference type="GO" id="GO:0006355">
    <property type="term" value="P:regulation of DNA-templated transcription"/>
    <property type="evidence" value="ECO:0007669"/>
    <property type="project" value="InterPro"/>
</dbReference>
<proteinExistence type="predicted"/>
<dbReference type="PROSITE" id="PS50043">
    <property type="entry name" value="HTH_LUXR_2"/>
    <property type="match status" value="1"/>
</dbReference>
<dbReference type="GO" id="GO:0003677">
    <property type="term" value="F:DNA binding"/>
    <property type="evidence" value="ECO:0007669"/>
    <property type="project" value="UniProtKB-KW"/>
</dbReference>
<dbReference type="SMART" id="SM00448">
    <property type="entry name" value="REC"/>
    <property type="match status" value="1"/>
</dbReference>
<dbReference type="InterPro" id="IPR039420">
    <property type="entry name" value="WalR-like"/>
</dbReference>
<dbReference type="Pfam" id="PF00072">
    <property type="entry name" value="Response_reg"/>
    <property type="match status" value="1"/>
</dbReference>
<reference evidence="8 9" key="1">
    <citation type="submission" date="2018-07" db="EMBL/GenBank/DDBJ databases">
        <title>Arthrobacter sp. nov., isolated from raw cow's milk with high bacterial count.</title>
        <authorList>
            <person name="Hahne J."/>
            <person name="Isele D."/>
            <person name="Lipski A."/>
        </authorList>
    </citation>
    <scope>NUCLEOTIDE SEQUENCE [LARGE SCALE GENOMIC DNA]</scope>
    <source>
        <strain evidence="8 9">JZ R-35</strain>
    </source>
</reference>
<feature type="modified residue" description="4-aspartylphosphate" evidence="5">
    <location>
        <position position="55"/>
    </location>
</feature>
<feature type="domain" description="Response regulatory" evidence="7">
    <location>
        <begin position="4"/>
        <end position="120"/>
    </location>
</feature>
<dbReference type="InterPro" id="IPR058245">
    <property type="entry name" value="NreC/VraR/RcsB-like_REC"/>
</dbReference>
<dbReference type="GO" id="GO:0000160">
    <property type="term" value="P:phosphorelay signal transduction system"/>
    <property type="evidence" value="ECO:0007669"/>
    <property type="project" value="InterPro"/>
</dbReference>
<dbReference type="SUPFAM" id="SSF46894">
    <property type="entry name" value="C-terminal effector domain of the bipartite response regulators"/>
    <property type="match status" value="1"/>
</dbReference>
<evidence type="ECO:0000313" key="8">
    <source>
        <dbReference type="EMBL" id="RII42465.1"/>
    </source>
</evidence>
<evidence type="ECO:0000256" key="3">
    <source>
        <dbReference type="ARBA" id="ARBA00023125"/>
    </source>
</evidence>
<protein>
    <submittedName>
        <fullName evidence="8">DNA-binding response regulator</fullName>
    </submittedName>
</protein>
<dbReference type="PROSITE" id="PS50110">
    <property type="entry name" value="RESPONSE_REGULATORY"/>
    <property type="match status" value="1"/>
</dbReference>
<organism evidence="8 9">
    <name type="scientific">Galactobacter valiniphilus</name>
    <dbReference type="NCBI Taxonomy" id="2676122"/>
    <lineage>
        <taxon>Bacteria</taxon>
        <taxon>Bacillati</taxon>
        <taxon>Actinomycetota</taxon>
        <taxon>Actinomycetes</taxon>
        <taxon>Micrococcales</taxon>
        <taxon>Micrococcaceae</taxon>
        <taxon>Galactobacter</taxon>
    </lineage>
</organism>